<dbReference type="EMBL" id="CP025738">
    <property type="protein sequence ID" value="AUO44574.1"/>
    <property type="molecule type" value="Genomic_DNA"/>
</dbReference>
<feature type="region of interest" description="Disordered" evidence="1">
    <location>
        <begin position="15"/>
        <end position="40"/>
    </location>
</feature>
<accession>A0ABM6QVX0</accession>
<dbReference type="Proteomes" id="UP000235315">
    <property type="component" value="Chromosome"/>
</dbReference>
<name>A0ABM6QVX0_PSEO1</name>
<reference evidence="2 3" key="1">
    <citation type="submission" date="2018-01" db="EMBL/GenBank/DDBJ databases">
        <title>Tropical forage species Digitaria eriantha prevents oxidative stress under low temperature conditions by the incorporation of polyhydroxybutyrate-producing endophytic bacteria.</title>
        <authorList>
            <person name="Stritzler M."/>
            <person name="Ayub N."/>
        </authorList>
    </citation>
    <scope>NUCLEOTIDE SEQUENCE [LARGE SCALE GENOMIC DNA]</scope>
    <source>
        <strain evidence="2 3">FR1</strain>
    </source>
</reference>
<proteinExistence type="predicted"/>
<evidence type="ECO:0000313" key="3">
    <source>
        <dbReference type="Proteomes" id="UP000235315"/>
    </source>
</evidence>
<protein>
    <submittedName>
        <fullName evidence="2">Uncharacterized protein</fullName>
    </submittedName>
</protein>
<sequence>MGASLLAKAPGQLASMLDAPPSSRASSLPQGFSSNRMTGSGTRVTNFAQTSVIVLAIAENWTVTKALRHSLQVLIPAHR</sequence>
<organism evidence="2 3">
    <name type="scientific">Pseudomonas ogarae (strain DSM 112162 / CECT 30235 / F113)</name>
    <dbReference type="NCBI Taxonomy" id="1114970"/>
    <lineage>
        <taxon>Bacteria</taxon>
        <taxon>Pseudomonadati</taxon>
        <taxon>Pseudomonadota</taxon>
        <taxon>Gammaproteobacteria</taxon>
        <taxon>Pseudomonadales</taxon>
        <taxon>Pseudomonadaceae</taxon>
        <taxon>Pseudomonas</taxon>
    </lineage>
</organism>
<evidence type="ECO:0000313" key="2">
    <source>
        <dbReference type="EMBL" id="AUO44574.1"/>
    </source>
</evidence>
<feature type="compositionally biased region" description="Polar residues" evidence="1">
    <location>
        <begin position="23"/>
        <end position="40"/>
    </location>
</feature>
<keyword evidence="3" id="KW-1185">Reference proteome</keyword>
<evidence type="ECO:0000256" key="1">
    <source>
        <dbReference type="SAM" id="MobiDB-lite"/>
    </source>
</evidence>
<gene>
    <name evidence="2" type="ORF">C1C98_03515</name>
</gene>